<evidence type="ECO:0000256" key="1">
    <source>
        <dbReference type="SAM" id="SignalP"/>
    </source>
</evidence>
<accession>A0A1L7XA77</accession>
<evidence type="ECO:0000313" key="3">
    <source>
        <dbReference type="Proteomes" id="UP000184330"/>
    </source>
</evidence>
<dbReference type="STRING" id="576137.A0A1L7XA77"/>
<dbReference type="OrthoDB" id="5596743at2759"/>
<gene>
    <name evidence="2" type="ORF">PAC_11827</name>
</gene>
<sequence>MGNKLVILLLVTEALASVFQRGGCNADNCARAVTGTRYAPDVQASHMADCSSFMMETITPATPTSTVTLTGTSYSVVGSNAKRTAAPLAKKDSLKPRDVALDSFLVAPTSIAAAATTTAAGVKARQVTVVPNSVPIYASACSGTVRYSSACSCAGITVSTTYAPTPATTTTTVYAQASIIPVCDPAQNYGYHYVGGSIQAGVGLVRGTSALSEQACCASCYTEGSSCFVYEFFNNICFLVTETSGGHAPTDYCPYGVFGISGPGAGSFYGFGPCAVIG</sequence>
<reference evidence="2 3" key="1">
    <citation type="submission" date="2016-03" db="EMBL/GenBank/DDBJ databases">
        <authorList>
            <person name="Ploux O."/>
        </authorList>
    </citation>
    <scope>NUCLEOTIDE SEQUENCE [LARGE SCALE GENOMIC DNA]</scope>
    <source>
        <strain evidence="2 3">UAMH 11012</strain>
    </source>
</reference>
<feature type="signal peptide" evidence="1">
    <location>
        <begin position="1"/>
        <end position="16"/>
    </location>
</feature>
<dbReference type="AlphaFoldDB" id="A0A1L7XA77"/>
<dbReference type="Proteomes" id="UP000184330">
    <property type="component" value="Unassembled WGS sequence"/>
</dbReference>
<proteinExistence type="predicted"/>
<evidence type="ECO:0000313" key="2">
    <source>
        <dbReference type="EMBL" id="CZR61930.1"/>
    </source>
</evidence>
<feature type="chain" id="PRO_5013176991" description="Apple domain-containing protein" evidence="1">
    <location>
        <begin position="17"/>
        <end position="278"/>
    </location>
</feature>
<name>A0A1L7XA77_9HELO</name>
<keyword evidence="1" id="KW-0732">Signal</keyword>
<protein>
    <recommendedName>
        <fullName evidence="4">Apple domain-containing protein</fullName>
    </recommendedName>
</protein>
<evidence type="ECO:0008006" key="4">
    <source>
        <dbReference type="Google" id="ProtNLM"/>
    </source>
</evidence>
<keyword evidence="3" id="KW-1185">Reference proteome</keyword>
<organism evidence="2 3">
    <name type="scientific">Phialocephala subalpina</name>
    <dbReference type="NCBI Taxonomy" id="576137"/>
    <lineage>
        <taxon>Eukaryota</taxon>
        <taxon>Fungi</taxon>
        <taxon>Dikarya</taxon>
        <taxon>Ascomycota</taxon>
        <taxon>Pezizomycotina</taxon>
        <taxon>Leotiomycetes</taxon>
        <taxon>Helotiales</taxon>
        <taxon>Mollisiaceae</taxon>
        <taxon>Phialocephala</taxon>
        <taxon>Phialocephala fortinii species complex</taxon>
    </lineage>
</organism>
<dbReference type="EMBL" id="FJOG01000019">
    <property type="protein sequence ID" value="CZR61930.1"/>
    <property type="molecule type" value="Genomic_DNA"/>
</dbReference>